<dbReference type="GO" id="GO:0004523">
    <property type="term" value="F:RNA-DNA hybrid ribonuclease activity"/>
    <property type="evidence" value="ECO:0007669"/>
    <property type="project" value="UniProtKB-UniRule"/>
</dbReference>
<name>E6W2D9_DESIS</name>
<feature type="binding site" evidence="11">
    <location>
        <position position="74"/>
    </location>
    <ligand>
        <name>Mg(2+)</name>
        <dbReference type="ChEBI" id="CHEBI:18420"/>
        <label>1</label>
    </ligand>
</feature>
<dbReference type="Gene3D" id="3.30.420.10">
    <property type="entry name" value="Ribonuclease H-like superfamily/Ribonuclease H"/>
    <property type="match status" value="1"/>
</dbReference>
<dbReference type="InterPro" id="IPR036397">
    <property type="entry name" value="RNaseH_sf"/>
</dbReference>
<comment type="function">
    <text evidence="2 11">Endonuclease that specifically degrades the RNA of RNA-DNA hybrids.</text>
</comment>
<keyword evidence="11" id="KW-0963">Cytoplasm</keyword>
<keyword evidence="9 11" id="KW-0378">Hydrolase</keyword>
<dbReference type="RefSeq" id="WP_013506569.1">
    <property type="nucleotide sequence ID" value="NC_014836.1"/>
</dbReference>
<dbReference type="NCBIfam" id="NF001236">
    <property type="entry name" value="PRK00203.1"/>
    <property type="match status" value="1"/>
</dbReference>
<feature type="domain" description="RNase H type-1" evidence="12">
    <location>
        <begin position="1"/>
        <end position="146"/>
    </location>
</feature>
<comment type="catalytic activity">
    <reaction evidence="1 11">
        <text>Endonucleolytic cleavage to 5'-phosphomonoester.</text>
        <dbReference type="EC" id="3.1.26.4"/>
    </reaction>
</comment>
<sequence length="152" mass="17493">MKHVTMYTDGSCLGNPGPGGYAAILHYQDNRGAEHERIICGSAEHTTNNQMELMAVIEGLRALKSPCRVDIYTDSNYVRQGITAWIFQWKRNGWKTAGRKPVANRELWEELDSLIAQHQIQWHWVKGHSGHEMNERCDDIARQQAQQMKDQM</sequence>
<evidence type="ECO:0000256" key="5">
    <source>
        <dbReference type="ARBA" id="ARBA00012180"/>
    </source>
</evidence>
<feature type="binding site" evidence="11">
    <location>
        <position position="9"/>
    </location>
    <ligand>
        <name>Mg(2+)</name>
        <dbReference type="ChEBI" id="CHEBI:18420"/>
        <label>1</label>
    </ligand>
</feature>
<keyword evidence="10 11" id="KW-0460">Magnesium</keyword>
<evidence type="ECO:0000256" key="3">
    <source>
        <dbReference type="ARBA" id="ARBA00005300"/>
    </source>
</evidence>
<dbReference type="CDD" id="cd09278">
    <property type="entry name" value="RNase_HI_prokaryote_like"/>
    <property type="match status" value="1"/>
</dbReference>
<accession>E6W2D9</accession>
<evidence type="ECO:0000256" key="4">
    <source>
        <dbReference type="ARBA" id="ARBA00011245"/>
    </source>
</evidence>
<evidence type="ECO:0000256" key="11">
    <source>
        <dbReference type="HAMAP-Rule" id="MF_00042"/>
    </source>
</evidence>
<dbReference type="GO" id="GO:0000287">
    <property type="term" value="F:magnesium ion binding"/>
    <property type="evidence" value="ECO:0007669"/>
    <property type="project" value="UniProtKB-UniRule"/>
</dbReference>
<evidence type="ECO:0000259" key="12">
    <source>
        <dbReference type="PROSITE" id="PS50879"/>
    </source>
</evidence>
<organism evidence="13 14">
    <name type="scientific">Desulfurispirillum indicum (strain ATCC BAA-1389 / DSM 22839 / S5)</name>
    <dbReference type="NCBI Taxonomy" id="653733"/>
    <lineage>
        <taxon>Bacteria</taxon>
        <taxon>Pseudomonadati</taxon>
        <taxon>Chrysiogenota</taxon>
        <taxon>Chrysiogenia</taxon>
        <taxon>Chrysiogenales</taxon>
        <taxon>Chrysiogenaceae</taxon>
        <taxon>Desulfurispirillum</taxon>
    </lineage>
</organism>
<dbReference type="Proteomes" id="UP000002572">
    <property type="component" value="Chromosome"/>
</dbReference>
<dbReference type="InterPro" id="IPR012337">
    <property type="entry name" value="RNaseH-like_sf"/>
</dbReference>
<evidence type="ECO:0000256" key="7">
    <source>
        <dbReference type="ARBA" id="ARBA00022723"/>
    </source>
</evidence>
<proteinExistence type="inferred from homology"/>
<keyword evidence="6 11" id="KW-0540">Nuclease</keyword>
<comment type="cofactor">
    <cofactor evidence="11">
        <name>Mg(2+)</name>
        <dbReference type="ChEBI" id="CHEBI:18420"/>
    </cofactor>
    <text evidence="11">Binds 1 Mg(2+) ion per subunit. May bind a second metal ion at a regulatory site, or after substrate binding.</text>
</comment>
<dbReference type="FunFam" id="3.30.420.10:FF:000089">
    <property type="entry name" value="Ribonuclease H"/>
    <property type="match status" value="1"/>
</dbReference>
<evidence type="ECO:0000256" key="10">
    <source>
        <dbReference type="ARBA" id="ARBA00022842"/>
    </source>
</evidence>
<comment type="similarity">
    <text evidence="3 11">Belongs to the RNase H family.</text>
</comment>
<dbReference type="InterPro" id="IPR022892">
    <property type="entry name" value="RNaseHI"/>
</dbReference>
<feature type="binding site" evidence="11">
    <location>
        <position position="138"/>
    </location>
    <ligand>
        <name>Mg(2+)</name>
        <dbReference type="ChEBI" id="CHEBI:18420"/>
        <label>2</label>
    </ligand>
</feature>
<dbReference type="PANTHER" id="PTHR10642">
    <property type="entry name" value="RIBONUCLEASE H1"/>
    <property type="match status" value="1"/>
</dbReference>
<keyword evidence="8 11" id="KW-0255">Endonuclease</keyword>
<protein>
    <recommendedName>
        <fullName evidence="5 11">Ribonuclease H</fullName>
        <shortName evidence="11">RNase H</shortName>
        <ecNumber evidence="5 11">3.1.26.4</ecNumber>
    </recommendedName>
</protein>
<dbReference type="STRING" id="653733.Selin_1962"/>
<evidence type="ECO:0000313" key="14">
    <source>
        <dbReference type="Proteomes" id="UP000002572"/>
    </source>
</evidence>
<keyword evidence="14" id="KW-1185">Reference proteome</keyword>
<evidence type="ECO:0000256" key="1">
    <source>
        <dbReference type="ARBA" id="ARBA00000077"/>
    </source>
</evidence>
<comment type="subunit">
    <text evidence="4 11">Monomer.</text>
</comment>
<dbReference type="InterPro" id="IPR050092">
    <property type="entry name" value="RNase_H"/>
</dbReference>
<feature type="binding site" evidence="11">
    <location>
        <position position="52"/>
    </location>
    <ligand>
        <name>Mg(2+)</name>
        <dbReference type="ChEBI" id="CHEBI:18420"/>
        <label>1</label>
    </ligand>
</feature>
<dbReference type="GO" id="GO:0005737">
    <property type="term" value="C:cytoplasm"/>
    <property type="evidence" value="ECO:0007669"/>
    <property type="project" value="UniProtKB-SubCell"/>
</dbReference>
<comment type="subcellular location">
    <subcellularLocation>
        <location evidence="11">Cytoplasm</location>
    </subcellularLocation>
</comment>
<feature type="binding site" evidence="11">
    <location>
        <position position="9"/>
    </location>
    <ligand>
        <name>Mg(2+)</name>
        <dbReference type="ChEBI" id="CHEBI:18420"/>
        <label>2</label>
    </ligand>
</feature>
<dbReference type="PROSITE" id="PS50879">
    <property type="entry name" value="RNASE_H_1"/>
    <property type="match status" value="1"/>
</dbReference>
<dbReference type="InParanoid" id="E6W2D9"/>
<evidence type="ECO:0000256" key="2">
    <source>
        <dbReference type="ARBA" id="ARBA00004065"/>
    </source>
</evidence>
<reference evidence="13 14" key="1">
    <citation type="submission" date="2010-12" db="EMBL/GenBank/DDBJ databases">
        <title>Complete sequence of Desulfurispirillum indicum S5.</title>
        <authorList>
            <consortium name="US DOE Joint Genome Institute"/>
            <person name="Lucas S."/>
            <person name="Copeland A."/>
            <person name="Lapidus A."/>
            <person name="Cheng J.-F."/>
            <person name="Goodwin L."/>
            <person name="Pitluck S."/>
            <person name="Chertkov O."/>
            <person name="Held B."/>
            <person name="Detter J.C."/>
            <person name="Han C."/>
            <person name="Tapia R."/>
            <person name="Land M."/>
            <person name="Hauser L."/>
            <person name="Kyrpides N."/>
            <person name="Ivanova N."/>
            <person name="Mikhailova N."/>
            <person name="Haggblom M."/>
            <person name="Rauschenbach I."/>
            <person name="Bini E."/>
            <person name="Woyke T."/>
        </authorList>
    </citation>
    <scope>NUCLEOTIDE SEQUENCE [LARGE SCALE GENOMIC DNA]</scope>
    <source>
        <strain evidence="14">ATCC BAA-1389 / DSM 22839 / S5</strain>
    </source>
</reference>
<dbReference type="AlphaFoldDB" id="E6W2D9"/>
<evidence type="ECO:0000256" key="6">
    <source>
        <dbReference type="ARBA" id="ARBA00022722"/>
    </source>
</evidence>
<evidence type="ECO:0000256" key="8">
    <source>
        <dbReference type="ARBA" id="ARBA00022759"/>
    </source>
</evidence>
<dbReference type="GO" id="GO:0043137">
    <property type="term" value="P:DNA replication, removal of RNA primer"/>
    <property type="evidence" value="ECO:0007669"/>
    <property type="project" value="TreeGrafter"/>
</dbReference>
<dbReference type="GO" id="GO:0003676">
    <property type="term" value="F:nucleic acid binding"/>
    <property type="evidence" value="ECO:0007669"/>
    <property type="project" value="InterPro"/>
</dbReference>
<evidence type="ECO:0000313" key="13">
    <source>
        <dbReference type="EMBL" id="ADU66689.1"/>
    </source>
</evidence>
<dbReference type="KEGG" id="din:Selin_1962"/>
<dbReference type="InterPro" id="IPR002156">
    <property type="entry name" value="RNaseH_domain"/>
</dbReference>
<evidence type="ECO:0000256" key="9">
    <source>
        <dbReference type="ARBA" id="ARBA00022801"/>
    </source>
</evidence>
<dbReference type="EMBL" id="CP002432">
    <property type="protein sequence ID" value="ADU66689.1"/>
    <property type="molecule type" value="Genomic_DNA"/>
</dbReference>
<dbReference type="Pfam" id="PF00075">
    <property type="entry name" value="RNase_H"/>
    <property type="match status" value="1"/>
</dbReference>
<dbReference type="FunCoup" id="E6W2D9">
    <property type="interactions" value="217"/>
</dbReference>
<dbReference type="SUPFAM" id="SSF53098">
    <property type="entry name" value="Ribonuclease H-like"/>
    <property type="match status" value="1"/>
</dbReference>
<dbReference type="PANTHER" id="PTHR10642:SF26">
    <property type="entry name" value="RIBONUCLEASE H1"/>
    <property type="match status" value="1"/>
</dbReference>
<dbReference type="eggNOG" id="COG0328">
    <property type="taxonomic scope" value="Bacteria"/>
</dbReference>
<dbReference type="HOGENOM" id="CLU_030894_6_0_0"/>
<dbReference type="EC" id="3.1.26.4" evidence="5 11"/>
<keyword evidence="7 11" id="KW-0479">Metal-binding</keyword>
<gene>
    <name evidence="11" type="primary">rnhA</name>
    <name evidence="13" type="ordered locus">Selin_1962</name>
</gene>
<dbReference type="HAMAP" id="MF_00042">
    <property type="entry name" value="RNase_H"/>
    <property type="match status" value="1"/>
</dbReference>